<feature type="compositionally biased region" description="Low complexity" evidence="1">
    <location>
        <begin position="660"/>
        <end position="679"/>
    </location>
</feature>
<feature type="compositionally biased region" description="Polar residues" evidence="1">
    <location>
        <begin position="592"/>
        <end position="605"/>
    </location>
</feature>
<dbReference type="EMBL" id="UOGD01000413">
    <property type="protein sequence ID" value="VAX28456.1"/>
    <property type="molecule type" value="Genomic_DNA"/>
</dbReference>
<proteinExistence type="predicted"/>
<evidence type="ECO:0008006" key="3">
    <source>
        <dbReference type="Google" id="ProtNLM"/>
    </source>
</evidence>
<evidence type="ECO:0000313" key="2">
    <source>
        <dbReference type="EMBL" id="VAX28456.1"/>
    </source>
</evidence>
<feature type="compositionally biased region" description="Polar residues" evidence="1">
    <location>
        <begin position="636"/>
        <end position="647"/>
    </location>
</feature>
<name>A0A3B1CD73_9ZZZZ</name>
<evidence type="ECO:0000256" key="1">
    <source>
        <dbReference type="SAM" id="MobiDB-lite"/>
    </source>
</evidence>
<organism evidence="2">
    <name type="scientific">hydrothermal vent metagenome</name>
    <dbReference type="NCBI Taxonomy" id="652676"/>
    <lineage>
        <taxon>unclassified sequences</taxon>
        <taxon>metagenomes</taxon>
        <taxon>ecological metagenomes</taxon>
    </lineage>
</organism>
<feature type="compositionally biased region" description="Gly residues" evidence="1">
    <location>
        <begin position="696"/>
        <end position="707"/>
    </location>
</feature>
<feature type="region of interest" description="Disordered" evidence="1">
    <location>
        <begin position="573"/>
        <end position="707"/>
    </location>
</feature>
<feature type="compositionally biased region" description="Basic and acidic residues" evidence="1">
    <location>
        <begin position="620"/>
        <end position="635"/>
    </location>
</feature>
<sequence>MKRISFFIFALLLSQTVISAQDDNEQLTWPREFTVKKFLITVYQPQLESFKKNILEGRIAVSIKPENKDILFCAAWFKATMDTDLDERIVTLEKMKITKVHFPDYNNQEMIDKLSRVLEKEFEAWNITMSLDRLTASLDEVEDLKTKSETLNNAPPDIYFRTIPSSLISIDGDPIMKDIKDSGLEYVVNTAFFIVREKGKSTYYIKGGKFWYQSDNVTSNWKATEKVPKDIMKLAEENIEATKPDSISASITEPPALIVVTKPSELIQTDGEPDYQSIENTSLLYVKNTESDIIMDINSQEHFVLLAGRWYQSKTLADGDWKFTEPDKLPEDFSKIPDSSDMGNVRASIPGTMEAQDALLEQSIPQTAAVSRDSATVEVKYDGNPEFKKIEGTEVAYAVNTDKQVLRISGKYYCVDNAIWFVSDNATGPWKVSDVRPDEVDDIPPSAEVYNVKYVYVYDSTPSVVYVGYYPGYTYSYVYGGVVVYGTGYHYHPWYGHYYYPRPVTWGFGVHYNPWTGWGFSVGFSYGWVSWRFHPYRGWWGPRGYHHGYRHGYHRGYHHGYRRGAYAGYRAGYRAGQRNPNRNIYRNPRTGVKTSNRQRNKQAVSNRKARPSTKPNNIYTDRKGDVYQRGKDGKWSQKQNRKTVQPSTREKSTRKPSNKSSVQRNNQNNLNRSYQNRNRGNTNYNKSRPSNRSYNRGGGRSGGGRRR</sequence>
<protein>
    <recommendedName>
        <fullName evidence="3">Carbohydrate-binding family V/XII</fullName>
    </recommendedName>
</protein>
<reference evidence="2" key="1">
    <citation type="submission" date="2018-06" db="EMBL/GenBank/DDBJ databases">
        <authorList>
            <person name="Zhirakovskaya E."/>
        </authorList>
    </citation>
    <scope>NUCLEOTIDE SEQUENCE</scope>
</reference>
<feature type="compositionally biased region" description="Low complexity" evidence="1">
    <location>
        <begin position="573"/>
        <end position="589"/>
    </location>
</feature>
<dbReference type="AlphaFoldDB" id="A0A3B1CD73"/>
<gene>
    <name evidence="2" type="ORF">MNBD_IGNAVI01-942</name>
</gene>
<accession>A0A3B1CD73</accession>